<feature type="compositionally biased region" description="Polar residues" evidence="11">
    <location>
        <begin position="676"/>
        <end position="688"/>
    </location>
</feature>
<keyword evidence="7" id="KW-0819">tRNA processing</keyword>
<evidence type="ECO:0000256" key="11">
    <source>
        <dbReference type="SAM" id="MobiDB-lite"/>
    </source>
</evidence>
<feature type="domain" description="SAM-dependent MTase RsmB/NOP-type" evidence="12">
    <location>
        <begin position="56"/>
        <end position="413"/>
    </location>
</feature>
<comment type="subcellular location">
    <subcellularLocation>
        <location evidence="1">Nucleus</location>
    </subcellularLocation>
</comment>
<keyword evidence="4 10" id="KW-0489">Methyltransferase</keyword>
<dbReference type="Proteomes" id="UP000031036">
    <property type="component" value="Unassembled WGS sequence"/>
</dbReference>
<dbReference type="EMBL" id="JPKZ01003130">
    <property type="protein sequence ID" value="KHN73248.1"/>
    <property type="molecule type" value="Genomic_DNA"/>
</dbReference>
<comment type="similarity">
    <text evidence="10">Belongs to the class I-like SAM-binding methyltransferase superfamily. RsmB/NOP family.</text>
</comment>
<evidence type="ECO:0000256" key="9">
    <source>
        <dbReference type="ARBA" id="ARBA00023242"/>
    </source>
</evidence>
<evidence type="ECO:0000259" key="12">
    <source>
        <dbReference type="PROSITE" id="PS51686"/>
    </source>
</evidence>
<evidence type="ECO:0000313" key="14">
    <source>
        <dbReference type="Proteomes" id="UP000031036"/>
    </source>
</evidence>
<dbReference type="InterPro" id="IPR057286">
    <property type="entry name" value="PUA_NSUN2"/>
</dbReference>
<evidence type="ECO:0000256" key="6">
    <source>
        <dbReference type="ARBA" id="ARBA00022691"/>
    </source>
</evidence>
<feature type="compositionally biased region" description="Basic and acidic residues" evidence="11">
    <location>
        <begin position="647"/>
        <end position="675"/>
    </location>
</feature>
<dbReference type="GO" id="GO:0005737">
    <property type="term" value="C:cytoplasm"/>
    <property type="evidence" value="ECO:0007669"/>
    <property type="project" value="TreeGrafter"/>
</dbReference>
<dbReference type="Pfam" id="PF25376">
    <property type="entry name" value="Pre-PUA_NSUN2"/>
    <property type="match status" value="1"/>
</dbReference>
<dbReference type="STRING" id="6265.A0A0B2UV56"/>
<evidence type="ECO:0000256" key="3">
    <source>
        <dbReference type="ARBA" id="ARBA00022555"/>
    </source>
</evidence>
<evidence type="ECO:0000256" key="10">
    <source>
        <dbReference type="PROSITE-ProRule" id="PRU01023"/>
    </source>
</evidence>
<keyword evidence="3" id="KW-0820">tRNA-binding</keyword>
<dbReference type="InterPro" id="IPR057285">
    <property type="entry name" value="Pre-PUA_NSUN2"/>
</dbReference>
<feature type="region of interest" description="Disordered" evidence="11">
    <location>
        <begin position="640"/>
        <end position="696"/>
    </location>
</feature>
<proteinExistence type="inferred from homology"/>
<dbReference type="GO" id="GO:0016428">
    <property type="term" value="F:tRNA (cytidine-5-)-methyltransferase activity"/>
    <property type="evidence" value="ECO:0007669"/>
    <property type="project" value="InterPro"/>
</dbReference>
<evidence type="ECO:0000256" key="2">
    <source>
        <dbReference type="ARBA" id="ARBA00012629"/>
    </source>
</evidence>
<dbReference type="InterPro" id="IPR023270">
    <property type="entry name" value="RCMT_NCL1"/>
</dbReference>
<dbReference type="Pfam" id="PF01189">
    <property type="entry name" value="Methyltr_RsmB-F"/>
    <property type="match status" value="1"/>
</dbReference>
<dbReference type="GO" id="GO:0030488">
    <property type="term" value="P:tRNA methylation"/>
    <property type="evidence" value="ECO:0007669"/>
    <property type="project" value="TreeGrafter"/>
</dbReference>
<keyword evidence="6 10" id="KW-0949">S-adenosyl-L-methionine</keyword>
<dbReference type="PRINTS" id="PR02008">
    <property type="entry name" value="RCMTFAMILY"/>
</dbReference>
<sequence length="696" mass="78761">MVRRGIRGKRKNRDPNFQKKGISQNYVLSELDKTNEQLFDYYKRQGLIPEHEWDSFVSSLREELPTSFRVQGCNKEAETLMKLMDERYFGAMRTCDDAEICPPERLPWYPFAYQMNMSRTAVRSQPLLKNFHNFLVTESELGNISRQEAVSMIPPLLLDVKGHHKVLDACAAPGSKTMQIVEKMHEDSDMPSGLVVANDVDNSRCYLLVRQALKRMPTSNCVVINEDAAFMPTVTCNESAPEPVFFDRVLCDVICSGDGTLRKNPEMWRSWSPQKAIGLHKLQANIARRCLQLLAVDGLMVYSTCSLNPIEDEAVIAEMLRFGNGAIELVDVSDRIPELKRSAGVSSWKVFGKDMAEYKNIGEVPDVAKKSIVASMFPPNEEEKKSFCLERCFRILPHVQNTGGFFVAVLRKTRPVSTEAPARTCSTPPLKRRKTFKEDPFVFLTKDDARWKDIANHYGIQEAFPYQNLLGRTNEIEKKRTLYFVSDAVKDFLVCNQDKVKVINAGLRMFGRVETKFEQCRFRMSQDGVKAILPFLTKRVVEVDAEDLLKIMLSNEGHENYPREKLNCDERLSGLDSGSVILVSSRNGVKRAVCAWMGAKTIAPYISKEERIHVCRMLGYDTSEMENAVWSRRQSKAVHNRSLAKAQRADEQGSSEGRTEVKESESGATELKDVNNGETCENGLSSSKEQGKGDCA</sequence>
<reference evidence="13 14" key="1">
    <citation type="submission" date="2014-11" db="EMBL/GenBank/DDBJ databases">
        <title>Genetic blueprint of the zoonotic pathogen Toxocara canis.</title>
        <authorList>
            <person name="Zhu X.-Q."/>
            <person name="Korhonen P.K."/>
            <person name="Cai H."/>
            <person name="Young N.D."/>
            <person name="Nejsum P."/>
            <person name="von Samson-Himmelstjerna G."/>
            <person name="Boag P.R."/>
            <person name="Tan P."/>
            <person name="Li Q."/>
            <person name="Min J."/>
            <person name="Yang Y."/>
            <person name="Wang X."/>
            <person name="Fang X."/>
            <person name="Hall R.S."/>
            <person name="Hofmann A."/>
            <person name="Sternberg P.W."/>
            <person name="Jex A.R."/>
            <person name="Gasser R.B."/>
        </authorList>
    </citation>
    <scope>NUCLEOTIDE SEQUENCE [LARGE SCALE GENOMIC DNA]</scope>
    <source>
        <strain evidence="13">PN_DK_2014</strain>
    </source>
</reference>
<dbReference type="InterPro" id="IPR029063">
    <property type="entry name" value="SAM-dependent_MTases_sf"/>
</dbReference>
<dbReference type="InterPro" id="IPR049560">
    <property type="entry name" value="MeTrfase_RsmB-F_NOP2_cat"/>
</dbReference>
<dbReference type="OrthoDB" id="6093671at2759"/>
<dbReference type="PRINTS" id="PR02011">
    <property type="entry name" value="RCMTNCL1"/>
</dbReference>
<protein>
    <recommendedName>
        <fullName evidence="2">tRNA (cytosine(34)-C(5))-methyltransferase</fullName>
        <ecNumber evidence="2">2.1.1.203</ecNumber>
    </recommendedName>
</protein>
<feature type="binding site" evidence="10">
    <location>
        <position position="199"/>
    </location>
    <ligand>
        <name>S-adenosyl-L-methionine</name>
        <dbReference type="ChEBI" id="CHEBI:59789"/>
    </ligand>
</feature>
<dbReference type="Gene3D" id="3.40.50.150">
    <property type="entry name" value="Vaccinia Virus protein VP39"/>
    <property type="match status" value="1"/>
</dbReference>
<evidence type="ECO:0000256" key="4">
    <source>
        <dbReference type="ARBA" id="ARBA00022603"/>
    </source>
</evidence>
<dbReference type="AlphaFoldDB" id="A0A0B2UV56"/>
<keyword evidence="14" id="KW-1185">Reference proteome</keyword>
<evidence type="ECO:0000256" key="8">
    <source>
        <dbReference type="ARBA" id="ARBA00022884"/>
    </source>
</evidence>
<dbReference type="EC" id="2.1.1.203" evidence="2"/>
<dbReference type="GO" id="GO:0000049">
    <property type="term" value="F:tRNA binding"/>
    <property type="evidence" value="ECO:0007669"/>
    <property type="project" value="UniProtKB-KW"/>
</dbReference>
<dbReference type="SUPFAM" id="SSF53335">
    <property type="entry name" value="S-adenosyl-L-methionine-dependent methyltransferases"/>
    <property type="match status" value="1"/>
</dbReference>
<name>A0A0B2UV56_TOXCA</name>
<dbReference type="PANTHER" id="PTHR22808:SF1">
    <property type="entry name" value="RNA CYTOSINE-C(5)-METHYLTRANSFERASE NSUN2-RELATED"/>
    <property type="match status" value="1"/>
</dbReference>
<dbReference type="PROSITE" id="PS51686">
    <property type="entry name" value="SAM_MT_RSMB_NOP"/>
    <property type="match status" value="1"/>
</dbReference>
<organism evidence="13 14">
    <name type="scientific">Toxocara canis</name>
    <name type="common">Canine roundworm</name>
    <dbReference type="NCBI Taxonomy" id="6265"/>
    <lineage>
        <taxon>Eukaryota</taxon>
        <taxon>Metazoa</taxon>
        <taxon>Ecdysozoa</taxon>
        <taxon>Nematoda</taxon>
        <taxon>Chromadorea</taxon>
        <taxon>Rhabditida</taxon>
        <taxon>Spirurina</taxon>
        <taxon>Ascaridomorpha</taxon>
        <taxon>Ascaridoidea</taxon>
        <taxon>Toxocaridae</taxon>
        <taxon>Toxocara</taxon>
    </lineage>
</organism>
<feature type="active site" description="Nucleophile" evidence="10">
    <location>
        <position position="305"/>
    </location>
</feature>
<evidence type="ECO:0000256" key="5">
    <source>
        <dbReference type="ARBA" id="ARBA00022679"/>
    </source>
</evidence>
<dbReference type="Pfam" id="PF25378">
    <property type="entry name" value="PUA_NSUN2"/>
    <property type="match status" value="1"/>
</dbReference>
<keyword evidence="8 10" id="KW-0694">RNA-binding</keyword>
<comment type="caution">
    <text evidence="13">The sequence shown here is derived from an EMBL/GenBank/DDBJ whole genome shotgun (WGS) entry which is preliminary data.</text>
</comment>
<dbReference type="OMA" id="QLFTEYV"/>
<gene>
    <name evidence="13" type="primary">NSUN2</name>
    <name evidence="13" type="ORF">Tcan_12017</name>
</gene>
<dbReference type="InterPro" id="IPR001678">
    <property type="entry name" value="MeTrfase_RsmB-F_NOP2_dom"/>
</dbReference>
<feature type="binding site" evidence="10">
    <location>
        <begin position="170"/>
        <end position="176"/>
    </location>
    <ligand>
        <name>S-adenosyl-L-methionine</name>
        <dbReference type="ChEBI" id="CHEBI:59789"/>
    </ligand>
</feature>
<evidence type="ECO:0000256" key="7">
    <source>
        <dbReference type="ARBA" id="ARBA00022694"/>
    </source>
</evidence>
<dbReference type="PANTHER" id="PTHR22808">
    <property type="entry name" value="NCL1 YEAST -RELATED NOL1/NOP2/FMU SUN DOMAIN-CONTAINING"/>
    <property type="match status" value="1"/>
</dbReference>
<dbReference type="GO" id="GO:0005634">
    <property type="term" value="C:nucleus"/>
    <property type="evidence" value="ECO:0007669"/>
    <property type="project" value="UniProtKB-SubCell"/>
</dbReference>
<accession>A0A0B2UV56</accession>
<feature type="binding site" evidence="10">
    <location>
        <position position="227"/>
    </location>
    <ligand>
        <name>S-adenosyl-L-methionine</name>
        <dbReference type="ChEBI" id="CHEBI:59789"/>
    </ligand>
</feature>
<feature type="binding site" evidence="10">
    <location>
        <position position="252"/>
    </location>
    <ligand>
        <name>S-adenosyl-L-methionine</name>
        <dbReference type="ChEBI" id="CHEBI:59789"/>
    </ligand>
</feature>
<evidence type="ECO:0000313" key="13">
    <source>
        <dbReference type="EMBL" id="KHN73248.1"/>
    </source>
</evidence>
<keyword evidence="9" id="KW-0539">Nucleus</keyword>
<keyword evidence="5 10" id="KW-0808">Transferase</keyword>
<dbReference type="InterPro" id="IPR023267">
    <property type="entry name" value="RCMT"/>
</dbReference>
<evidence type="ECO:0000256" key="1">
    <source>
        <dbReference type="ARBA" id="ARBA00004123"/>
    </source>
</evidence>